<dbReference type="AlphaFoldDB" id="A0A317NCK2"/>
<evidence type="ECO:0000313" key="3">
    <source>
        <dbReference type="Proteomes" id="UP000246410"/>
    </source>
</evidence>
<comment type="caution">
    <text evidence="2">The sequence shown here is derived from an EMBL/GenBank/DDBJ whole genome shotgun (WGS) entry which is preliminary data.</text>
</comment>
<accession>A0A317NCK2</accession>
<evidence type="ECO:0000313" key="2">
    <source>
        <dbReference type="EMBL" id="PWV72790.1"/>
    </source>
</evidence>
<proteinExistence type="predicted"/>
<gene>
    <name evidence="2" type="ORF">DFR69_108102</name>
</gene>
<evidence type="ECO:0000256" key="1">
    <source>
        <dbReference type="SAM" id="SignalP"/>
    </source>
</evidence>
<name>A0A317NCK2_9NOCA</name>
<sequence length="77" mass="8247">MIRMILALLAGLLLGVGVTDTAYAAPVEPSVTCTEDMPCWRAWMGDGQVGPMAPPYMFLPSGPEWDALAPLYGYIEG</sequence>
<dbReference type="RefSeq" id="WP_110039443.1">
    <property type="nucleotide sequence ID" value="NZ_QGTL01000008.1"/>
</dbReference>
<protein>
    <recommendedName>
        <fullName evidence="4">Peptidase inhibitor family I36</fullName>
    </recommendedName>
</protein>
<feature type="chain" id="PRO_5016251943" description="Peptidase inhibitor family I36" evidence="1">
    <location>
        <begin position="25"/>
        <end position="77"/>
    </location>
</feature>
<dbReference type="Proteomes" id="UP000246410">
    <property type="component" value="Unassembled WGS sequence"/>
</dbReference>
<keyword evidence="3" id="KW-1185">Reference proteome</keyword>
<dbReference type="EMBL" id="QGTL01000008">
    <property type="protein sequence ID" value="PWV72790.1"/>
    <property type="molecule type" value="Genomic_DNA"/>
</dbReference>
<keyword evidence="1" id="KW-0732">Signal</keyword>
<organism evidence="2 3">
    <name type="scientific">Nocardia neocaledoniensis</name>
    <dbReference type="NCBI Taxonomy" id="236511"/>
    <lineage>
        <taxon>Bacteria</taxon>
        <taxon>Bacillati</taxon>
        <taxon>Actinomycetota</taxon>
        <taxon>Actinomycetes</taxon>
        <taxon>Mycobacteriales</taxon>
        <taxon>Nocardiaceae</taxon>
        <taxon>Nocardia</taxon>
    </lineage>
</organism>
<evidence type="ECO:0008006" key="4">
    <source>
        <dbReference type="Google" id="ProtNLM"/>
    </source>
</evidence>
<feature type="signal peptide" evidence="1">
    <location>
        <begin position="1"/>
        <end position="24"/>
    </location>
</feature>
<reference evidence="2 3" key="1">
    <citation type="submission" date="2018-05" db="EMBL/GenBank/DDBJ databases">
        <title>Genomic Encyclopedia of Type Strains, Phase IV (KMG-IV): sequencing the most valuable type-strain genomes for metagenomic binning, comparative biology and taxonomic classification.</title>
        <authorList>
            <person name="Goeker M."/>
        </authorList>
    </citation>
    <scope>NUCLEOTIDE SEQUENCE [LARGE SCALE GENOMIC DNA]</scope>
    <source>
        <strain evidence="2 3">DSM 44717</strain>
    </source>
</reference>